<feature type="non-terminal residue" evidence="1">
    <location>
        <position position="1"/>
    </location>
</feature>
<sequence length="141" mass="15997">GCSSRCINKLQIVQNAAARVLTRTRKYEHITPVLSTLHWLPVRFRIDFKILLLTYKALNGLAPQYLSDMLVPYIPLRLLRSKDAGCLSVPRIAKTTAGGRAFSYQAPKLWNSLPVNVREVDTVSVFKSRLKTYLFNLAFSD</sequence>
<organism evidence="1 2">
    <name type="scientific">Pangasianodon gigas</name>
    <name type="common">Mekong giant catfish</name>
    <name type="synonym">Pangasius gigas</name>
    <dbReference type="NCBI Taxonomy" id="30993"/>
    <lineage>
        <taxon>Eukaryota</taxon>
        <taxon>Metazoa</taxon>
        <taxon>Chordata</taxon>
        <taxon>Craniata</taxon>
        <taxon>Vertebrata</taxon>
        <taxon>Euteleostomi</taxon>
        <taxon>Actinopterygii</taxon>
        <taxon>Neopterygii</taxon>
        <taxon>Teleostei</taxon>
        <taxon>Ostariophysi</taxon>
        <taxon>Siluriformes</taxon>
        <taxon>Pangasiidae</taxon>
        <taxon>Pangasianodon</taxon>
    </lineage>
</organism>
<evidence type="ECO:0000313" key="2">
    <source>
        <dbReference type="Proteomes" id="UP000829447"/>
    </source>
</evidence>
<gene>
    <name evidence="1" type="ORF">PGIGA_G00201390</name>
</gene>
<evidence type="ECO:0000313" key="1">
    <source>
        <dbReference type="EMBL" id="MCI4377235.1"/>
    </source>
</evidence>
<accession>A0ACC5WFX0</accession>
<name>A0ACC5WFX0_PANGG</name>
<proteinExistence type="predicted"/>
<comment type="caution">
    <text evidence="1">The sequence shown here is derived from an EMBL/GenBank/DDBJ whole genome shotgun (WGS) entry which is preliminary data.</text>
</comment>
<dbReference type="EMBL" id="CM040457">
    <property type="protein sequence ID" value="MCI4377235.1"/>
    <property type="molecule type" value="Genomic_DNA"/>
</dbReference>
<protein>
    <submittedName>
        <fullName evidence="1">Uncharacterized protein</fullName>
    </submittedName>
</protein>
<keyword evidence="2" id="KW-1185">Reference proteome</keyword>
<dbReference type="Proteomes" id="UP000829447">
    <property type="component" value="Linkage Group LG4"/>
</dbReference>
<reference evidence="1 2" key="1">
    <citation type="journal article" date="2022" name="bioRxiv">
        <title>An ancient truncated duplication of the anti-Mullerian hormone receptor type 2 gene is a potential conserved master sex determinant in the Pangasiidae catfish family.</title>
        <authorList>
            <person name="Wen M."/>
            <person name="Pan Q."/>
            <person name="Jouanno E."/>
            <person name="Montfort J."/>
            <person name="Zahm M."/>
            <person name="Cabau C."/>
            <person name="Klopp C."/>
            <person name="Iampietro C."/>
            <person name="Roques C."/>
            <person name="Bouchez O."/>
            <person name="Castinel A."/>
            <person name="Donnadieu C."/>
            <person name="Parrinello H."/>
            <person name="Poncet C."/>
            <person name="Belmonte E."/>
            <person name="Gautier V."/>
            <person name="Avarre J.-C."/>
            <person name="Dugue R."/>
            <person name="Gustiano R."/>
            <person name="Ha T.T.T."/>
            <person name="Campet M."/>
            <person name="Sriphairoj K."/>
            <person name="Ribolli J."/>
            <person name="de Almeida F.L."/>
            <person name="Desvignes T."/>
            <person name="Postlethwait J.H."/>
            <person name="Bucao C.F."/>
            <person name="Robinson-Rechavi M."/>
            <person name="Bobe J."/>
            <person name="Herpin A."/>
            <person name="Guiguen Y."/>
        </authorList>
    </citation>
    <scope>NUCLEOTIDE SEQUENCE [LARGE SCALE GENOMIC DNA]</scope>
    <source>
        <strain evidence="1">YG-Dec2019</strain>
    </source>
</reference>